<comment type="catalytic activity">
    <reaction evidence="1">
        <text>Endonucleolytic cleavage of RNA, removing extra 3' nucleotides from tRNA precursor, generating 3' termini of tRNAs. A 3'-hydroxy group is left at the tRNA terminus and a 5'-phosphoryl group is left at the trailer molecule.</text>
        <dbReference type="EC" id="3.1.26.11"/>
    </reaction>
</comment>
<evidence type="ECO:0000256" key="11">
    <source>
        <dbReference type="ARBA" id="ARBA00022723"/>
    </source>
</evidence>
<dbReference type="GO" id="GO:0046872">
    <property type="term" value="F:metal ion binding"/>
    <property type="evidence" value="ECO:0007669"/>
    <property type="project" value="UniProtKB-KW"/>
</dbReference>
<evidence type="ECO:0000256" key="7">
    <source>
        <dbReference type="ARBA" id="ARBA00013357"/>
    </source>
</evidence>
<evidence type="ECO:0000259" key="24">
    <source>
        <dbReference type="Pfam" id="PF13691"/>
    </source>
</evidence>
<evidence type="ECO:0000256" key="19">
    <source>
        <dbReference type="ARBA" id="ARBA00030729"/>
    </source>
</evidence>
<comment type="cofactor">
    <cofactor evidence="2">
        <name>Zn(2+)</name>
        <dbReference type="ChEBI" id="CHEBI:29105"/>
    </cofactor>
</comment>
<evidence type="ECO:0000256" key="6">
    <source>
        <dbReference type="ARBA" id="ARBA00012477"/>
    </source>
</evidence>
<keyword evidence="14" id="KW-0862">Zinc</keyword>
<evidence type="ECO:0000256" key="20">
    <source>
        <dbReference type="ARBA" id="ARBA00032104"/>
    </source>
</evidence>
<evidence type="ECO:0000256" key="2">
    <source>
        <dbReference type="ARBA" id="ARBA00001947"/>
    </source>
</evidence>
<keyword evidence="16" id="KW-0496">Mitochondrion</keyword>
<keyword evidence="8" id="KW-0597">Phosphoprotein</keyword>
<comment type="function">
    <text evidence="22">Zinc phosphodiesterase, which displays mitochondrial tRNA 3'-processing endonuclease activity. Involved in tRNA maturation, by removing a 3'-trailer from precursor tRNA. Associates with mitochondrial DNA complexes at the nucleoids to initiate RNA processing and ribosome assembly.</text>
</comment>
<evidence type="ECO:0000256" key="15">
    <source>
        <dbReference type="ARBA" id="ARBA00022946"/>
    </source>
</evidence>
<evidence type="ECO:0000256" key="18">
    <source>
        <dbReference type="ARBA" id="ARBA00030689"/>
    </source>
</evidence>
<protein>
    <recommendedName>
        <fullName evidence="7">Zinc phosphodiesterase ELAC protein 2</fullName>
        <ecNumber evidence="6">3.1.26.11</ecNumber>
    </recommendedName>
    <alternativeName>
        <fullName evidence="21">ElaC homolog protein 2</fullName>
    </alternativeName>
    <alternativeName>
        <fullName evidence="19">Ribonuclease Z 2</fullName>
    </alternativeName>
    <alternativeName>
        <fullName evidence="20">tRNA 3 endonuclease 2</fullName>
    </alternativeName>
    <alternativeName>
        <fullName evidence="18">tRNase Z 2</fullName>
    </alternativeName>
</protein>
<evidence type="ECO:0000256" key="3">
    <source>
        <dbReference type="ARBA" id="ARBA00004123"/>
    </source>
</evidence>
<evidence type="ECO:0000256" key="8">
    <source>
        <dbReference type="ARBA" id="ARBA00022553"/>
    </source>
</evidence>
<evidence type="ECO:0000256" key="23">
    <source>
        <dbReference type="ARBA" id="ARBA00047136"/>
    </source>
</evidence>
<evidence type="ECO:0000256" key="16">
    <source>
        <dbReference type="ARBA" id="ARBA00023128"/>
    </source>
</evidence>
<dbReference type="CDD" id="cd07718">
    <property type="entry name" value="RNaseZ_ELAC1_ELAC2-C-term-like_MBL-fold"/>
    <property type="match status" value="1"/>
</dbReference>
<keyword evidence="17" id="KW-0539">Nucleus</keyword>
<evidence type="ECO:0000256" key="1">
    <source>
        <dbReference type="ARBA" id="ARBA00000402"/>
    </source>
</evidence>
<dbReference type="EMBL" id="LR899578">
    <property type="protein sequence ID" value="CAD7240773.1"/>
    <property type="molecule type" value="Genomic_DNA"/>
</dbReference>
<dbReference type="PANTHER" id="PTHR12553:SF49">
    <property type="entry name" value="ZINC PHOSPHODIESTERASE ELAC PROTEIN 2"/>
    <property type="match status" value="1"/>
</dbReference>
<dbReference type="InterPro" id="IPR027794">
    <property type="entry name" value="tRNase_Z_dom"/>
</dbReference>
<dbReference type="InterPro" id="IPR036866">
    <property type="entry name" value="RibonucZ/Hydroxyglut_hydro"/>
</dbReference>
<dbReference type="AlphaFoldDB" id="A0A7R8WYW3"/>
<sequence>MAACLANVQRGFSALHHSCLTYFHRPLISSFVINSRGCACHTDRASISQSIFEEKRSSKQWEDSLFSRPRSPRDNFRTCTIDMPEDRSNKLHRGELRAKVLKRRAEKSLYPPAEISLHIIGSGAFGAPRALYMLAGNSSYLFNCGEGAQRLLCEHKMKLGKLEHILVTHLSWENYGGLPGLLLSLHEMGLPSLTLHGPPDVEKLIERAQSFVKINAMEVLKKEYSDVPYEDETLIISYVPIWGGKKEKDGFDDSDLETTNYCNLEGRKRRRLNTHNNAEMRGSGQEDALKIKERDMSVAYICRLKPRAGSLLLEKCLDYKVPTGPLLGCLKRGEDVTLENGTVVHSQDVMSPQDPGSLFFVVDCPTEAFLKSLMKSGHFQSHMETSGLDPSVIFHFTPPEVMGNLKYQDWMSQFPKSTIHISLNRDSTCLGNREVYRNQFKLNSLDPVVFPLLKEFPSVNKNEAEILSPLNGSATSVSSKVLAISATDGVVQARTLTQFRLRPKMGLDFSSSIVISSEEALSEIPSNESDVNVRDRVHESVQAKRDSDTVITSESQDFPRILFLGTGSSVPQKTRNTSAILFTIKKKHHMMLDCGEGTLGQLVRFFGLSKTWKILTHLNATYISHLHADHHIGLISILQAREEAFMLQEKPFQPMKLFAPQPVIQWLDFYNMHFESIDHLYQAHDNALLLNDNETMLKNVLESLGLRRMQTCRVSHCPDAFGVSLTDLKGWTTVYSGDTRPCNNLVFLGMDCDLLIHEATMEDDMVEAAHIKAHSTVSQALDIAERMQSKHIILTHFSQRYCKIPILSQSAALRAGIAFDFMQGNCIPMDLPSVWDT</sequence>
<keyword evidence="26" id="KW-1185">Reference proteome</keyword>
<proteinExistence type="inferred from homology"/>
<dbReference type="SUPFAM" id="SSF56281">
    <property type="entry name" value="Metallo-hydrolase/oxidoreductase"/>
    <property type="match status" value="2"/>
</dbReference>
<keyword evidence="9" id="KW-0819">tRNA processing</keyword>
<feature type="domain" description="tRNase Z endonuclease" evidence="24">
    <location>
        <begin position="137"/>
        <end position="177"/>
    </location>
</feature>
<evidence type="ECO:0000256" key="9">
    <source>
        <dbReference type="ARBA" id="ARBA00022694"/>
    </source>
</evidence>
<gene>
    <name evidence="25" type="ORF">DSTB1V02_LOCUS780</name>
</gene>
<dbReference type="FunFam" id="3.60.15.10:FF:000014">
    <property type="entry name" value="Zinc phosphodiesterase ELAC protein 2"/>
    <property type="match status" value="1"/>
</dbReference>
<comment type="similarity">
    <text evidence="5">Belongs to the RNase Z family.</text>
</comment>
<dbReference type="Pfam" id="PF13691">
    <property type="entry name" value="Lactamase_B_4"/>
    <property type="match status" value="1"/>
</dbReference>
<organism evidence="25">
    <name type="scientific">Darwinula stevensoni</name>
    <dbReference type="NCBI Taxonomy" id="69355"/>
    <lineage>
        <taxon>Eukaryota</taxon>
        <taxon>Metazoa</taxon>
        <taxon>Ecdysozoa</taxon>
        <taxon>Arthropoda</taxon>
        <taxon>Crustacea</taxon>
        <taxon>Oligostraca</taxon>
        <taxon>Ostracoda</taxon>
        <taxon>Podocopa</taxon>
        <taxon>Podocopida</taxon>
        <taxon>Darwinulocopina</taxon>
        <taxon>Darwinuloidea</taxon>
        <taxon>Darwinulidae</taxon>
        <taxon>Darwinula</taxon>
    </lineage>
</organism>
<evidence type="ECO:0000256" key="5">
    <source>
        <dbReference type="ARBA" id="ARBA00007823"/>
    </source>
</evidence>
<dbReference type="GO" id="GO:0042781">
    <property type="term" value="F:3'-tRNA processing endoribonuclease activity"/>
    <property type="evidence" value="ECO:0007669"/>
    <property type="project" value="UniProtKB-EC"/>
</dbReference>
<dbReference type="Gene3D" id="3.60.15.10">
    <property type="entry name" value="Ribonuclease Z/Hydroxyacylglutathione hydrolase-like"/>
    <property type="match status" value="2"/>
</dbReference>
<dbReference type="OrthoDB" id="6372711at2759"/>
<comment type="subunit">
    <text evidence="23">Homodimer. Interacts with PTCD1.</text>
</comment>
<evidence type="ECO:0000256" key="4">
    <source>
        <dbReference type="ARBA" id="ARBA00004305"/>
    </source>
</evidence>
<dbReference type="EMBL" id="CAJPEV010000061">
    <property type="protein sequence ID" value="CAG0879837.1"/>
    <property type="molecule type" value="Genomic_DNA"/>
</dbReference>
<dbReference type="EC" id="3.1.26.11" evidence="6"/>
<evidence type="ECO:0000313" key="26">
    <source>
        <dbReference type="Proteomes" id="UP000677054"/>
    </source>
</evidence>
<evidence type="ECO:0000256" key="12">
    <source>
        <dbReference type="ARBA" id="ARBA00022759"/>
    </source>
</evidence>
<evidence type="ECO:0000256" key="14">
    <source>
        <dbReference type="ARBA" id="ARBA00022833"/>
    </source>
</evidence>
<reference evidence="25" key="1">
    <citation type="submission" date="2020-11" db="EMBL/GenBank/DDBJ databases">
        <authorList>
            <person name="Tran Van P."/>
        </authorList>
    </citation>
    <scope>NUCLEOTIDE SEQUENCE</scope>
</reference>
<dbReference type="Proteomes" id="UP000677054">
    <property type="component" value="Unassembled WGS sequence"/>
</dbReference>
<evidence type="ECO:0000313" key="25">
    <source>
        <dbReference type="EMBL" id="CAD7240773.1"/>
    </source>
</evidence>
<keyword evidence="15" id="KW-0809">Transit peptide</keyword>
<evidence type="ECO:0000256" key="10">
    <source>
        <dbReference type="ARBA" id="ARBA00022722"/>
    </source>
</evidence>
<dbReference type="GO" id="GO:1990180">
    <property type="term" value="P:mitochondrial tRNA 3'-end processing"/>
    <property type="evidence" value="ECO:0007669"/>
    <property type="project" value="TreeGrafter"/>
</dbReference>
<evidence type="ECO:0000256" key="17">
    <source>
        <dbReference type="ARBA" id="ARBA00023242"/>
    </source>
</evidence>
<name>A0A7R8WYW3_9CRUS</name>
<dbReference type="InterPro" id="IPR047151">
    <property type="entry name" value="RNZ2-like"/>
</dbReference>
<dbReference type="GO" id="GO:0005634">
    <property type="term" value="C:nucleus"/>
    <property type="evidence" value="ECO:0007669"/>
    <property type="project" value="UniProtKB-SubCell"/>
</dbReference>
<keyword evidence="12" id="KW-0255">Endonuclease</keyword>
<dbReference type="PANTHER" id="PTHR12553">
    <property type="entry name" value="ZINC PHOSPHODIESTERASE ELAC PROTEIN 2"/>
    <property type="match status" value="1"/>
</dbReference>
<keyword evidence="10" id="KW-0540">Nuclease</keyword>
<dbReference type="GO" id="GO:0042645">
    <property type="term" value="C:mitochondrial nucleoid"/>
    <property type="evidence" value="ECO:0007669"/>
    <property type="project" value="UniProtKB-ARBA"/>
</dbReference>
<evidence type="ECO:0000256" key="22">
    <source>
        <dbReference type="ARBA" id="ARBA00046098"/>
    </source>
</evidence>
<evidence type="ECO:0000256" key="13">
    <source>
        <dbReference type="ARBA" id="ARBA00022801"/>
    </source>
</evidence>
<dbReference type="Pfam" id="PF23023">
    <property type="entry name" value="Anti-Pycsar_Apyc1"/>
    <property type="match status" value="1"/>
</dbReference>
<comment type="subcellular location">
    <subcellularLocation>
        <location evidence="4">Mitochondrion matrix</location>
    </subcellularLocation>
    <subcellularLocation>
        <location evidence="3">Nucleus</location>
    </subcellularLocation>
</comment>
<keyword evidence="13" id="KW-0378">Hydrolase</keyword>
<keyword evidence="11" id="KW-0479">Metal-binding</keyword>
<accession>A0A7R8WYW3</accession>
<evidence type="ECO:0000256" key="21">
    <source>
        <dbReference type="ARBA" id="ARBA00032616"/>
    </source>
</evidence>